<feature type="compositionally biased region" description="Polar residues" evidence="2">
    <location>
        <begin position="5287"/>
        <end position="5296"/>
    </location>
</feature>
<feature type="region of interest" description="Disordered" evidence="2">
    <location>
        <begin position="5329"/>
        <end position="5417"/>
    </location>
</feature>
<feature type="compositionally biased region" description="Basic and acidic residues" evidence="2">
    <location>
        <begin position="2665"/>
        <end position="2676"/>
    </location>
</feature>
<feature type="compositionally biased region" description="Basic and acidic residues" evidence="2">
    <location>
        <begin position="509"/>
        <end position="556"/>
    </location>
</feature>
<feature type="compositionally biased region" description="Basic and acidic residues" evidence="2">
    <location>
        <begin position="5456"/>
        <end position="5466"/>
    </location>
</feature>
<feature type="compositionally biased region" description="Basic and acidic residues" evidence="2">
    <location>
        <begin position="5103"/>
        <end position="5117"/>
    </location>
</feature>
<feature type="compositionally biased region" description="Basic and acidic residues" evidence="2">
    <location>
        <begin position="1481"/>
        <end position="1498"/>
    </location>
</feature>
<feature type="compositionally biased region" description="Polar residues" evidence="2">
    <location>
        <begin position="4246"/>
        <end position="4259"/>
    </location>
</feature>
<evidence type="ECO:0000313" key="3">
    <source>
        <dbReference type="EMBL" id="KAK3669902.1"/>
    </source>
</evidence>
<feature type="compositionally biased region" description="Basic and acidic residues" evidence="2">
    <location>
        <begin position="3975"/>
        <end position="3984"/>
    </location>
</feature>
<feature type="compositionally biased region" description="Low complexity" evidence="2">
    <location>
        <begin position="278"/>
        <end position="287"/>
    </location>
</feature>
<name>A0AAE0TMS8_9PEZI</name>
<feature type="region of interest" description="Disordered" evidence="2">
    <location>
        <begin position="3888"/>
        <end position="3917"/>
    </location>
</feature>
<feature type="region of interest" description="Disordered" evidence="2">
    <location>
        <begin position="1419"/>
        <end position="1590"/>
    </location>
</feature>
<protein>
    <recommendedName>
        <fullName evidence="5">Involucrin repeat protein</fullName>
    </recommendedName>
</protein>
<feature type="compositionally biased region" description="Basic and acidic residues" evidence="2">
    <location>
        <begin position="3335"/>
        <end position="3350"/>
    </location>
</feature>
<feature type="compositionally biased region" description="Basic residues" evidence="2">
    <location>
        <begin position="1982"/>
        <end position="1991"/>
    </location>
</feature>
<feature type="compositionally biased region" description="Basic and acidic residues" evidence="2">
    <location>
        <begin position="96"/>
        <end position="146"/>
    </location>
</feature>
<feature type="region of interest" description="Disordered" evidence="2">
    <location>
        <begin position="2804"/>
        <end position="2879"/>
    </location>
</feature>
<feature type="region of interest" description="Disordered" evidence="2">
    <location>
        <begin position="4862"/>
        <end position="4901"/>
    </location>
</feature>
<feature type="compositionally biased region" description="Basic and acidic residues" evidence="2">
    <location>
        <begin position="2344"/>
        <end position="2365"/>
    </location>
</feature>
<feature type="compositionally biased region" description="Basic and acidic residues" evidence="2">
    <location>
        <begin position="2282"/>
        <end position="2297"/>
    </location>
</feature>
<feature type="compositionally biased region" description="Pro residues" evidence="2">
    <location>
        <begin position="2417"/>
        <end position="2426"/>
    </location>
</feature>
<feature type="compositionally biased region" description="Basic and acidic residues" evidence="2">
    <location>
        <begin position="724"/>
        <end position="734"/>
    </location>
</feature>
<feature type="compositionally biased region" description="Basic residues" evidence="2">
    <location>
        <begin position="4073"/>
        <end position="4083"/>
    </location>
</feature>
<feature type="region of interest" description="Disordered" evidence="2">
    <location>
        <begin position="264"/>
        <end position="317"/>
    </location>
</feature>
<feature type="compositionally biased region" description="Basic and acidic residues" evidence="2">
    <location>
        <begin position="2723"/>
        <end position="2735"/>
    </location>
</feature>
<feature type="region of interest" description="Disordered" evidence="2">
    <location>
        <begin position="1"/>
        <end position="223"/>
    </location>
</feature>
<feature type="compositionally biased region" description="Basic and acidic residues" evidence="2">
    <location>
        <begin position="4176"/>
        <end position="4189"/>
    </location>
</feature>
<feature type="region of interest" description="Disordered" evidence="2">
    <location>
        <begin position="3083"/>
        <end position="3254"/>
    </location>
</feature>
<feature type="compositionally biased region" description="Polar residues" evidence="2">
    <location>
        <begin position="3745"/>
        <end position="3761"/>
    </location>
</feature>
<feature type="region of interest" description="Disordered" evidence="2">
    <location>
        <begin position="3020"/>
        <end position="3054"/>
    </location>
</feature>
<feature type="region of interest" description="Disordered" evidence="2">
    <location>
        <begin position="2485"/>
        <end position="2715"/>
    </location>
</feature>
<feature type="compositionally biased region" description="Polar residues" evidence="2">
    <location>
        <begin position="335"/>
        <end position="348"/>
    </location>
</feature>
<feature type="compositionally biased region" description="Polar residues" evidence="2">
    <location>
        <begin position="5401"/>
        <end position="5416"/>
    </location>
</feature>
<feature type="compositionally biased region" description="Polar residues" evidence="2">
    <location>
        <begin position="935"/>
        <end position="945"/>
    </location>
</feature>
<feature type="compositionally biased region" description="Low complexity" evidence="2">
    <location>
        <begin position="387"/>
        <end position="400"/>
    </location>
</feature>
<feature type="compositionally biased region" description="Basic residues" evidence="2">
    <location>
        <begin position="4510"/>
        <end position="4521"/>
    </location>
</feature>
<feature type="compositionally biased region" description="Polar residues" evidence="2">
    <location>
        <begin position="370"/>
        <end position="385"/>
    </location>
</feature>
<feature type="compositionally biased region" description="Basic and acidic residues" evidence="2">
    <location>
        <begin position="2816"/>
        <end position="2838"/>
    </location>
</feature>
<feature type="region of interest" description="Disordered" evidence="2">
    <location>
        <begin position="5079"/>
        <end position="5129"/>
    </location>
</feature>
<feature type="compositionally biased region" description="Basic residues" evidence="2">
    <location>
        <begin position="3722"/>
        <end position="3731"/>
    </location>
</feature>
<feature type="compositionally biased region" description="Polar residues" evidence="2">
    <location>
        <begin position="2967"/>
        <end position="2981"/>
    </location>
</feature>
<evidence type="ECO:0000256" key="2">
    <source>
        <dbReference type="SAM" id="MobiDB-lite"/>
    </source>
</evidence>
<feature type="region of interest" description="Disordered" evidence="2">
    <location>
        <begin position="5232"/>
        <end position="5296"/>
    </location>
</feature>
<feature type="region of interest" description="Disordered" evidence="2">
    <location>
        <begin position="1960"/>
        <end position="2446"/>
    </location>
</feature>
<feature type="region of interest" description="Disordered" evidence="2">
    <location>
        <begin position="5036"/>
        <end position="5064"/>
    </location>
</feature>
<feature type="compositionally biased region" description="Basic residues" evidence="2">
    <location>
        <begin position="2989"/>
        <end position="2999"/>
    </location>
</feature>
<feature type="compositionally biased region" description="Basic and acidic residues" evidence="2">
    <location>
        <begin position="1171"/>
        <end position="1246"/>
    </location>
</feature>
<feature type="compositionally biased region" description="Low complexity" evidence="2">
    <location>
        <begin position="2944"/>
        <end position="2961"/>
    </location>
</feature>
<feature type="region of interest" description="Disordered" evidence="2">
    <location>
        <begin position="4017"/>
        <end position="4282"/>
    </location>
</feature>
<evidence type="ECO:0008006" key="5">
    <source>
        <dbReference type="Google" id="ProtNLM"/>
    </source>
</evidence>
<feature type="compositionally biased region" description="Basic residues" evidence="2">
    <location>
        <begin position="4414"/>
        <end position="4427"/>
    </location>
</feature>
<feature type="compositionally biased region" description="Polar residues" evidence="2">
    <location>
        <begin position="3170"/>
        <end position="3186"/>
    </location>
</feature>
<feature type="region of interest" description="Disordered" evidence="2">
    <location>
        <begin position="3335"/>
        <end position="3370"/>
    </location>
</feature>
<feature type="compositionally biased region" description="Basic and acidic residues" evidence="2">
    <location>
        <begin position="673"/>
        <end position="686"/>
    </location>
</feature>
<gene>
    <name evidence="3" type="ORF">LTR78_010213</name>
</gene>
<feature type="compositionally biased region" description="Low complexity" evidence="2">
    <location>
        <begin position="2634"/>
        <end position="2647"/>
    </location>
</feature>
<feature type="compositionally biased region" description="Acidic residues" evidence="2">
    <location>
        <begin position="838"/>
        <end position="852"/>
    </location>
</feature>
<feature type="compositionally biased region" description="Basic and acidic residues" evidence="2">
    <location>
        <begin position="5331"/>
        <end position="5356"/>
    </location>
</feature>
<feature type="compositionally biased region" description="Basic and acidic residues" evidence="2">
    <location>
        <begin position="809"/>
        <end position="837"/>
    </location>
</feature>
<feature type="region of interest" description="Disordered" evidence="2">
    <location>
        <begin position="807"/>
        <end position="1017"/>
    </location>
</feature>
<feature type="compositionally biased region" description="Basic and acidic residues" evidence="2">
    <location>
        <begin position="2927"/>
        <end position="2943"/>
    </location>
</feature>
<reference evidence="3" key="1">
    <citation type="submission" date="2023-07" db="EMBL/GenBank/DDBJ databases">
        <title>Black Yeasts Isolated from many extreme environments.</title>
        <authorList>
            <person name="Coleine C."/>
            <person name="Stajich J.E."/>
            <person name="Selbmann L."/>
        </authorList>
    </citation>
    <scope>NUCLEOTIDE SEQUENCE</scope>
    <source>
        <strain evidence="3">CCFEE 5485</strain>
    </source>
</reference>
<feature type="compositionally biased region" description="Basic and acidic residues" evidence="2">
    <location>
        <begin position="3357"/>
        <end position="3369"/>
    </location>
</feature>
<keyword evidence="4" id="KW-1185">Reference proteome</keyword>
<feature type="compositionally biased region" description="Basic and acidic residues" evidence="2">
    <location>
        <begin position="1553"/>
        <end position="1569"/>
    </location>
</feature>
<feature type="compositionally biased region" description="Basic residues" evidence="2">
    <location>
        <begin position="3220"/>
        <end position="3232"/>
    </location>
</feature>
<feature type="compositionally biased region" description="Basic and acidic residues" evidence="2">
    <location>
        <begin position="3138"/>
        <end position="3154"/>
    </location>
</feature>
<feature type="region of interest" description="Disordered" evidence="2">
    <location>
        <begin position="2897"/>
        <end position="3004"/>
    </location>
</feature>
<feature type="compositionally biased region" description="Basic residues" evidence="2">
    <location>
        <begin position="3813"/>
        <end position="3824"/>
    </location>
</feature>
<feature type="region of interest" description="Disordered" evidence="2">
    <location>
        <begin position="2722"/>
        <end position="2741"/>
    </location>
</feature>
<accession>A0AAE0TMS8</accession>
<dbReference type="PANTHER" id="PTHR40641">
    <property type="entry name" value="INVOLUCRIN REPEAT PROTEIN (AFU_ORTHOLOGUE AFUA_2G08060)"/>
    <property type="match status" value="1"/>
</dbReference>
<feature type="compositionally biased region" description="Basic and acidic residues" evidence="2">
    <location>
        <begin position="2149"/>
        <end position="2163"/>
    </location>
</feature>
<feature type="compositionally biased region" description="Polar residues" evidence="2">
    <location>
        <begin position="5093"/>
        <end position="5102"/>
    </location>
</feature>
<dbReference type="PANTHER" id="PTHR40641:SF2">
    <property type="entry name" value="INVOLUCRIN REPEAT PROTEIN"/>
    <property type="match status" value="1"/>
</dbReference>
<feature type="coiled-coil region" evidence="1">
    <location>
        <begin position="5596"/>
        <end position="5630"/>
    </location>
</feature>
<feature type="compositionally biased region" description="Basic and acidic residues" evidence="2">
    <location>
        <begin position="910"/>
        <end position="922"/>
    </location>
</feature>
<evidence type="ECO:0000313" key="4">
    <source>
        <dbReference type="Proteomes" id="UP001274830"/>
    </source>
</evidence>
<sequence length="6089" mass="668315">MWKAFSGRSESGSTSGVRRKKSSSGRASASEVGVPSSSHRSEDGSRKHRSSKSMYGDDEGRSATTPTRSGTNGPFSLTESAVRALGDGDDDWEDDKDARGEKRSRQKSSRSEKERSRSRDRKERKRESTKESGKSEKSRGKSRAEDIVDGPSDARGIPAMGSFDQFPGQNSGALVGPVSQQSQSQSQSHAMSGALPSADPAHQFPQQIPAKFSRPRLGPTRADSFGHASEYYLDEGQSVDYQPGVRSRTPNMLVNPDLHLHAASAAAQETPDTGHGSAADYYGGAADPVPTAETRPVQPTRKSSKSTGKVSSLAKIASTSAAAAVTAGVFSATTNRPSTSQPVTPSRPSRSDPADLRPASSYYAPSSAPQQRTTGKSSARTNSNPPAYAAGGAAAGLGAYETSQRSDQRESSYTNTSYRTETQAGQTRSLFGTDERSYNDGGNTNQNFQYHEHKGPMTRLKDGFFNLISDPDDVRRMEEYTEYIGVCKHCFDPRSTPNDGPRQHHYHRRPSEDSFEDLRRRKSYERMQRKNSSETMRRRVDKESRYYSERDRREQSSRSNVLGAGLAAAGVAAGANALFTDRKDFDDTYSVKSGHRASSAMRRRSRSSSRERRRRTEHGVTRRDSSTEYVTVRTKDGKLERRRSSRERKDGFLGAAAGAAIGVTAASAFTGDSRQRRDQAQGEFVRHRDRNTPNGGYTEIRRRDERREDEGTGILGSFFSPSQNERKYRNDGRERRGKPKSFFGFGDGSSSSDEDLNFGEGSSSKTNLPLRRKRSGRSARRRSSENIAATVVGIGVTAAALAAAQKGHRLADRNSRPELGARKDVKVHHDGRTYRPSDEEEWEDELPSDVDDASSTHSGLAFGNGSRLSHRQSLESVSSGDGLSAWGWRWGGKDKKKKRRSSSPDPVYPPDRRQQVLDDHMHAQQTNGGAPGIYTSPTAVYQQPMQYVDPQPVSEGGSRHASMPGSWDAPNGRPGPAPLQQPQPIAPVSPAVMEDVVHGRPIPRRTASSPTRPSFGLTDAALIGAGALAAGSIIAGQGRARKDSNVRFGLTDEQQQREDRQRRRDREDAEDERRRADRTRALKDEAGRHAKEEDAKRREEDVRRRREEENRVAAEASLERERIGRQENERKAELERQRSRELQETEQRRLEDEGRAQEQSRRQWEAMAAEEAAREKQTKRAREARIQEEIDAKQRELDQQAEERRRAGEAREAREQGEEDKRMRDEEDRRSREESSRKPERFEDAPPPRQSSSGWSNVAMGTAAAATVGAVMAGAEHGRNRQRNEDRAREHDSHPEGQALYHPIQDSEPIDYSAKQILPDQETSGTPIMDDDLFDKDFFKRKRSDSEYARVATNAREADKVVSDMDDYYSKPAPSQADFFAPKDILSQDSAGKTAVAGPNADNDAQIYYGADAELRSRFGDGYGKSKHAPYGVPALNVISPTPPPSSPAFGARSKPSLPPSALAQTEEVGQQAEEGASQSGKRDRSRSISWGEDRTHVYDPPTPESFQERGSYMEAKDVPTASSRNDSAGLDEVIVEAEEPGRKSKTTSYKAADLEREAEENRRQEESRASSTSKFADRYDASPAETLPSYKQPFYESVSDIGMGRFAVDTPGTEGAPQVRGFVEGETDEPTPVVEGIPHIPGGFDDDDEVQTPVPKESVQTDISPSWEPPLSKKDQKKREKAAKLAAAAMEAEAFDDTPTQQVQTVDTAEEEPADYFAAKKDKKSKKGKKGAKFADTFDSEPVETTTPTVTETERSAPLQNEEEAIDYAVSKKDKKKSKKAARFADTFDSDPSEPSTPIVKDAEPLVQAPAEDDADFFISKKDKKKRDKAAKLASAFDSDPAVEEVEPPAQEIFVDPVTPAGDKPSDFFMSKKDKKKRDKALQRGLSDFSPAVEDTKPGNLYDESPSTEVTASDADFTPALSKKEQKNRDKEMEKQGFADVADTLAATTGIAALVGGAAALASDSSPAEPEDEWGTPTSGKKSKKGKKKGAGLERDIRDIEPSETPVTNLPSSNERPSMPGNWVSETIEKAAETPADAYDPFQYQVKNEPPPALQDNEASADDFTTSSSKKSKKKKRDSGRFNEPVAASPLRSEWKYDDYIGEQPAQVKAGAEAGVTAEPQSYANGHAVESSTETRDVDAGRGGQSELYRDNGVDLPDRRESPTSQRSGSRTLEPAQRSDESEHSSRRKARSEVGYADDPDYYDDRSVAGSEPVGYYDSSTRSKRRSRHEDDDDDAKSTVSSRSRREKEEPTSSKKEKKGGLFGLFSRKSADTVPLSRQSTHSDEAPLSRTSTRDAGEEDDERKHRKKKHREGSVYDDDDTRSVTSESRRKKHHHRDDDDVDSQEKSRSSRHGDDDFDTRSESGHRHRHHRDDNDDDDTISRAGTERGHTQHRRKRTGGSESNDQSFLGDRVEDLPPLPASPPESPILASVNHEQGSGKPVSAESDTRAVFPEFAAVDNQVVGAGVDERGAPDDLYLAELPAGHDDSTIIPQDHGEQLPALPASHPGSPTAASAELADKQASVRRHKPTLSWAEDVQDSFRSDAAVDTPERPGLTGRPASATAVPLRFPFGHAPPQPLKERSLSFGTPTQSSTPTSPTSSHKKPRPTSSEIRPLYLVERNRKVPDVEEEDMLPSLPSSKPSSRASSVQGSDDWHSAIEDPPSPCRERSLRIDTSHAHAFQASDDYLDSQQNTPKASDFPETAFERPTRQEPQFYTWEDFEQDERMHDHDLEPHNDMPVQASRDAARPPLYVEHSQERTVVLPPLPDSPPSSPENEVKLPDIKPRRSAKALAAAAMFGGAALLAHQTMQSDDNEESEGRTPRSSKFKEQEQDFAEERLPLPASVEPEELMEGASNWPAVTRMTSKKKGTGKQGAKQSTEEIITKASGANLVTSDYARFNGSPAVDHSTGDDDSLPAETLGSGITEGHAAEPAESNRELYDLRSADNAASLSKNAAAAMASSVEQDSDVQQTSSDALETETWTAPALARKQSKKAKKKQKTASAFDWDTAQVETKDRYADTAQAPVPEISSPQKYESVPHASTVRSVADQGESVSTDHRFLEETFTPRGSDVIATAAALTDLELMETTTNEPDTADAPALTRKESKKAKKKQKATSAFKWGDSLSETPTDQAKAAKPTHKPDVSLSRDDADDRGTVGDAILPEVSVEDPVETSTPVTDVQATQTGSWSLPGPAVVQALKEEDPVDAEPEASAFEVPMSAAARKKAKKDKKKQRPQQDDDDWQRILETGDGKSAIPGVARELDPVQDVMSHSADIPRLGTGEVHTGRRVTLPADVPLPQEQDEMLIAPVFDASALDAPVQPTELCIAARDVPLPNDKYEDFKPVHEPQDIKPEAPNFAKFDRGPHDVHLPEDQLYDMEPSNTLERDSARTMMTRSALPGAVSGEEPHAQSQLSPVLRPEDIPLRAADEDDWRPVDRPKVAFSEATRNADEKLADLQVNSEFWPAAQVPLPEDDEGFIDAESDHVHEHIKPLINKPKQSTRPERTYEDMVVASQDNSDVPSQPRAFDMPSEPPTARPYVQPDLPASENAKALDEISWESTTKKSKKGKEGSKSKAGETSQVKTATDMVQALPGDRARSVTPSAAHDAVSSTDGGQHEPGADQGRVSSLGPDPYAATPQETAESTEVEDPQAFWTPPESTKKGKKGKKAQRQDLSVVSEPATVADDAVQSYTPAAREVLSAADSPVLDEANSEPSTDKDQFWSPLPKKRKGKKAKQNVETALAVEDDGLTSNGDNTPANKSSSFATPRDDRDTEPQFIPAPASPIVPDQSKFVIDNLTPQDLPERSAADDLWEPTKHSKKGKKGKKAKQIGFEDEEEPQTVDRSKTAISESIDQITLGTKRAFNQDAGDTFSAARGGKMYTDKYDMEDAAPQRVPSEAAMSGNNESLPSPSGIPGAKAQRSISWESHALQHDDTLHAEHNIPLPPVSVHEADELAVEQAFPESGPIDYEDARSQATSLEEPKVVHDWDADASRRGFSMEEHGPPSQIEDMSNEWPSQVVGKNLKKGKNSKGKTVFKLEPTATPTTDEEREFALDPSFDIATPVPEDDSSWAGFSTSKKTKGKAKKSRQLLQPEFNDQGNSRAALAATESQDPEFALPSTGIAQRPDSDEASMAKHTMYREEEQAADGVFGLPPLPESPLYADKVFDLETVPEPHQGSTLRYDHDGMPPERCGEHGNQVGSNDVHNEQSTSIPRDGQITDSEQGSLTRRFSTSTHTGDTLTEQDDRAPRNVQLQSSEGTTPVESNQERAKASYAEVEPTNPEQAESGLGARMSKAIIGAAAVTSAAVLGTSLADDEEEAVPESTAKFSKKDKKKAKKRKGAAFEYMDTEPQVESEEAVLPVTNHILLDRNDDYVPLASRRVPPASIEEELLEQALARDLPAPTPGEIVGEGEAPNVLSKKSKKEKRNAKKVRFSFPEINDTSSEPTSMPASRDEYIPVSSVEQHDDQRLTAEPSRLAIEEATPPTDDAMYNSQEKAPEIEQDSAVAKEWPTFAIKRSKKDKKKARAKAGQADDVKIEDESYRPEDVPLPRPTIDEASQEISPPCDLATDLESTFASNDRRDDPKPTTETWLAPEAKKSVKDKRKGKNISNDLWLSDEAPAPPVEDEGIARTDPIAENAMHNAVDTFSAATLPDDTPAGAREGTHDVGMTNTREGPADNAEEIQADADLAIKVSKKDRRNKKKNTMYMPEVTGVLDNVPAGSTYDARMNWNEAPTDTSIDDKRIPPEAARHEYAEPQTRIPQDVVMSNVSRSTRDNHHEDLDGLVDRRASEHDELLSHTTREVVDDKSCNLAASNDIDFAATLAAGLADAGFNPDLVVNDPAYHRRASPPATMAEANPEEEFTAFTTKRKKKGKNGKRIDDSQSVAEPTVQELDKRDPIPSSGMLSNDAAVDAFDTDLALTMQQSGFDSSAIERALASNEFKSSDTAPDDDGADLSFAVSRRKKKGKKQTPIAESSESRELDATSTGAFISKDRTTVDKLPAQAAHGDIGHVEDHAQILPSTNIGTYEAAELTREALSDDAETIPSHGTAGNRSIAASDPAEYFPVDNKQEMDVDEMDKAYSAFKKKERRKNKKRQQVAEPSTGSTSIEDSREHTPIDDDHAFSARHAGPASQDPIVGASHRAAREFHDTTKMPHALNSLDRLADFQPQARGATEMPSLQEWSFDALDKDKTSLANASDSQQPRNMVRDSGYQSIDSPVVERHHHDSAGPVAPELHTIQSHSSLRSRRSAEPLHIDTPSSPAWPLEVAKRGSSTRDALTAPRTSSKEPAATPLESTTKNRASYLFTSPPAQLRDTTDPFENHTSARSQAYDALVGDSTHDDASTPRQESHSQDHDEQHESYHRNLGPLSPRTPLQVIEEESGATKRSKADTDVGGPAVIKARRRSETPQAIRTSRESFSSAGRPSVIIPATNLRHASSPLSTDELINRLSWPAVDEDRDTVNIDRSLQRDTPKPMISGARSPSVLSNRSSTSVAHHYRSPADQRSFSRNSNRSLTPTLRRIDRSQSGDLRAASRRSESGSAVGARASTPKTIPFEAPPTPPSNDEDLIVAGAAGAAVMSDVFQGYGDARGLQSSPTRPPSVRKRQSMHIVDLESKLGQLEAENRALSDARNAYEQSGDTGSLAEALEARDLQLQEREVEINRIQTMLGPLHEEIERLNDINGELTEANRNLVDDTNGRYATLQAEHAHAHEQWQSTNRELDQTRETHSRANEGLRDAVEVQVTTALAEKNAEILRLREELDIATEQIRALQVQIQASKSRDFLTVRDEDYFDGACQKLCQHVQQWVLRFSKLSDNRVCRLSTELRDDKIEARLDNAILDGSDADKLLGDRIRRRDVFMSVVMTMVWEYIFTRYLFGMDREQRQKLKALEKILAEVGPPRAVAQWRATTFTLLSKRPDFARQCALDTEAVAQEVFALLCALLPPPSNAEQQLRISLLKVMGVAADLAIEMRTQRAGYIMLPPLQPEYDTNGDLVRKVHFNASLMNERSGMFSSNEELESERGVVKLVLFPLVVKKGDENGEGEEEIVVCPAQVLVHNENGRGKKVVRVMSGAMEIDDPRRSSRLSLVSTAPGSTAF</sequence>
<feature type="region of interest" description="Disordered" evidence="2">
    <location>
        <begin position="1035"/>
        <end position="1332"/>
    </location>
</feature>
<feature type="compositionally biased region" description="Polar residues" evidence="2">
    <location>
        <begin position="4193"/>
        <end position="4235"/>
    </location>
</feature>
<feature type="region of interest" description="Disordered" evidence="2">
    <location>
        <begin position="4954"/>
        <end position="4981"/>
    </location>
</feature>
<feature type="region of interest" description="Disordered" evidence="2">
    <location>
        <begin position="3955"/>
        <end position="3984"/>
    </location>
</feature>
<feature type="compositionally biased region" description="Polar residues" evidence="2">
    <location>
        <begin position="411"/>
        <end position="430"/>
    </location>
</feature>
<feature type="region of interest" description="Disordered" evidence="2">
    <location>
        <begin position="330"/>
        <end position="446"/>
    </location>
</feature>
<keyword evidence="1" id="KW-0175">Coiled coil</keyword>
<feature type="compositionally biased region" description="Basic and acidic residues" evidence="2">
    <location>
        <begin position="1276"/>
        <end position="1295"/>
    </location>
</feature>
<feature type="compositionally biased region" description="Basic residues" evidence="2">
    <location>
        <begin position="1722"/>
        <end position="1733"/>
    </location>
</feature>
<feature type="compositionally biased region" description="Polar residues" evidence="2">
    <location>
        <begin position="4434"/>
        <end position="4444"/>
    </location>
</feature>
<feature type="region of interest" description="Disordered" evidence="2">
    <location>
        <begin position="587"/>
        <end position="651"/>
    </location>
</feature>
<comment type="caution">
    <text evidence="3">The sequence shown here is derived from an EMBL/GenBank/DDBJ whole genome shotgun (WGS) entry which is preliminary data.</text>
</comment>
<feature type="compositionally biased region" description="Basic residues" evidence="2">
    <location>
        <begin position="770"/>
        <end position="781"/>
    </location>
</feature>
<feature type="compositionally biased region" description="Polar residues" evidence="2">
    <location>
        <begin position="2006"/>
        <end position="2017"/>
    </location>
</feature>
<feature type="coiled-coil region" evidence="1">
    <location>
        <begin position="5740"/>
        <end position="5774"/>
    </location>
</feature>
<feature type="compositionally biased region" description="Polar residues" evidence="2">
    <location>
        <begin position="62"/>
        <end position="79"/>
    </location>
</feature>
<feature type="compositionally biased region" description="Basic and acidic residues" evidence="2">
    <location>
        <begin position="1923"/>
        <end position="1936"/>
    </location>
</feature>
<feature type="region of interest" description="Disordered" evidence="2">
    <location>
        <begin position="3698"/>
        <end position="3848"/>
    </location>
</feature>
<feature type="compositionally biased region" description="Low complexity" evidence="2">
    <location>
        <begin position="5532"/>
        <end position="5541"/>
    </location>
</feature>
<feature type="region of interest" description="Disordered" evidence="2">
    <location>
        <begin position="3990"/>
        <end position="4009"/>
    </location>
</feature>
<feature type="compositionally biased region" description="Basic and acidic residues" evidence="2">
    <location>
        <begin position="4525"/>
        <end position="4542"/>
    </location>
</feature>
<feature type="region of interest" description="Disordered" evidence="2">
    <location>
        <begin position="4306"/>
        <end position="4329"/>
    </location>
</feature>
<feature type="compositionally biased region" description="Low complexity" evidence="2">
    <location>
        <begin position="1685"/>
        <end position="1708"/>
    </location>
</feature>
<feature type="compositionally biased region" description="Pro residues" evidence="2">
    <location>
        <begin position="2763"/>
        <end position="2772"/>
    </location>
</feature>
<feature type="region of interest" description="Disordered" evidence="2">
    <location>
        <begin position="1607"/>
        <end position="1936"/>
    </location>
</feature>
<feature type="compositionally biased region" description="Low complexity" evidence="2">
    <location>
        <begin position="2588"/>
        <end position="2600"/>
    </location>
</feature>
<organism evidence="3 4">
    <name type="scientific">Recurvomyces mirabilis</name>
    <dbReference type="NCBI Taxonomy" id="574656"/>
    <lineage>
        <taxon>Eukaryota</taxon>
        <taxon>Fungi</taxon>
        <taxon>Dikarya</taxon>
        <taxon>Ascomycota</taxon>
        <taxon>Pezizomycotina</taxon>
        <taxon>Dothideomycetes</taxon>
        <taxon>Dothideomycetidae</taxon>
        <taxon>Mycosphaerellales</taxon>
        <taxon>Teratosphaeriaceae</taxon>
        <taxon>Recurvomyces</taxon>
    </lineage>
</organism>
<feature type="region of interest" description="Disordered" evidence="2">
    <location>
        <begin position="5456"/>
        <end position="5556"/>
    </location>
</feature>
<feature type="compositionally biased region" description="Low complexity" evidence="2">
    <location>
        <begin position="24"/>
        <end position="34"/>
    </location>
</feature>
<feature type="region of interest" description="Disordered" evidence="2">
    <location>
        <begin position="670"/>
        <end position="784"/>
    </location>
</feature>
<feature type="region of interest" description="Disordered" evidence="2">
    <location>
        <begin position="491"/>
        <end position="559"/>
    </location>
</feature>
<feature type="compositionally biased region" description="Low complexity" evidence="2">
    <location>
        <begin position="1258"/>
        <end position="1275"/>
    </location>
</feature>
<dbReference type="Proteomes" id="UP001274830">
    <property type="component" value="Unassembled WGS sequence"/>
</dbReference>
<feature type="compositionally biased region" description="Basic and acidic residues" evidence="2">
    <location>
        <begin position="699"/>
        <end position="710"/>
    </location>
</feature>
<feature type="region of interest" description="Disordered" evidence="2">
    <location>
        <begin position="3395"/>
        <end position="3417"/>
    </location>
</feature>
<feature type="compositionally biased region" description="Basic residues" evidence="2">
    <location>
        <begin position="601"/>
        <end position="616"/>
    </location>
</feature>
<feature type="region of interest" description="Disordered" evidence="2">
    <location>
        <begin position="3487"/>
        <end position="3680"/>
    </location>
</feature>
<feature type="compositionally biased region" description="Basic and acidic residues" evidence="2">
    <location>
        <begin position="3798"/>
        <end position="3812"/>
    </location>
</feature>
<feature type="compositionally biased region" description="Polar residues" evidence="2">
    <location>
        <begin position="5496"/>
        <end position="5510"/>
    </location>
</feature>
<feature type="compositionally biased region" description="Basic and acidic residues" evidence="2">
    <location>
        <begin position="1992"/>
        <end position="2002"/>
    </location>
</feature>
<evidence type="ECO:0000256" key="1">
    <source>
        <dbReference type="SAM" id="Coils"/>
    </source>
</evidence>
<feature type="compositionally biased region" description="Pro residues" evidence="2">
    <location>
        <begin position="973"/>
        <end position="987"/>
    </location>
</feature>
<feature type="compositionally biased region" description="Low complexity" evidence="2">
    <location>
        <begin position="741"/>
        <end position="751"/>
    </location>
</feature>
<feature type="region of interest" description="Disordered" evidence="2">
    <location>
        <begin position="4396"/>
        <end position="4680"/>
    </location>
</feature>
<feature type="compositionally biased region" description="Basic and acidic residues" evidence="2">
    <location>
        <begin position="617"/>
        <end position="626"/>
    </location>
</feature>
<feature type="compositionally biased region" description="Basic and acidic residues" evidence="2">
    <location>
        <begin position="1054"/>
        <end position="1164"/>
    </location>
</feature>
<feature type="region of interest" description="Disordered" evidence="2">
    <location>
        <begin position="2755"/>
        <end position="2781"/>
    </location>
</feature>
<dbReference type="EMBL" id="JAUTXT010000068">
    <property type="protein sequence ID" value="KAK3669902.1"/>
    <property type="molecule type" value="Genomic_DNA"/>
</dbReference>
<proteinExistence type="predicted"/>
<feature type="compositionally biased region" description="Low complexity" evidence="2">
    <location>
        <begin position="358"/>
        <end position="369"/>
    </location>
</feature>
<feature type="compositionally biased region" description="Basic residues" evidence="2">
    <location>
        <begin position="1774"/>
        <end position="1783"/>
    </location>
</feature>
<feature type="compositionally biased region" description="Low complexity" evidence="2">
    <location>
        <begin position="179"/>
        <end position="188"/>
    </location>
</feature>
<feature type="compositionally biased region" description="Basic residues" evidence="2">
    <location>
        <begin position="5079"/>
        <end position="5090"/>
    </location>
</feature>
<feature type="compositionally biased region" description="Basic and acidic residues" evidence="2">
    <location>
        <begin position="2245"/>
        <end position="2256"/>
    </location>
</feature>
<dbReference type="InterPro" id="IPR053268">
    <property type="entry name" value="Woronin_anchor"/>
</dbReference>
<feature type="compositionally biased region" description="Polar residues" evidence="2">
    <location>
        <begin position="5477"/>
        <end position="5487"/>
    </location>
</feature>
<feature type="compositionally biased region" description="Basic residues" evidence="2">
    <location>
        <begin position="3103"/>
        <end position="3112"/>
    </location>
</feature>